<dbReference type="EC" id="2.1.1.182" evidence="7"/>
<comment type="function">
    <text evidence="7">Specifically dimethylates two adjacent adenosines (A1518 and A1519) in the loop of a conserved hairpin near the 3'-end of 16S rRNA in the 30S particle. May play a critical role in biogenesis of 30S subunits.</text>
</comment>
<feature type="domain" description="Ribosomal RNA adenine methylase transferase N-terminal" evidence="9">
    <location>
        <begin position="48"/>
        <end position="220"/>
    </location>
</feature>
<dbReference type="SMART" id="SM00650">
    <property type="entry name" value="rADc"/>
    <property type="match status" value="1"/>
</dbReference>
<dbReference type="FunFam" id="1.10.8.100:FF:000001">
    <property type="entry name" value="Ribosomal RNA small subunit methyltransferase A"/>
    <property type="match status" value="1"/>
</dbReference>
<evidence type="ECO:0000256" key="7">
    <source>
        <dbReference type="HAMAP-Rule" id="MF_00607"/>
    </source>
</evidence>
<evidence type="ECO:0000256" key="3">
    <source>
        <dbReference type="ARBA" id="ARBA00022603"/>
    </source>
</evidence>
<evidence type="ECO:0000313" key="11">
    <source>
        <dbReference type="Proteomes" id="UP000233597"/>
    </source>
</evidence>
<name>A0A2N3KXS7_9PROT</name>
<feature type="binding site" evidence="7 8">
    <location>
        <position position="90"/>
    </location>
    <ligand>
        <name>S-adenosyl-L-methionine</name>
        <dbReference type="ChEBI" id="CHEBI:59789"/>
    </ligand>
</feature>
<evidence type="ECO:0000256" key="8">
    <source>
        <dbReference type="PROSITE-ProRule" id="PRU01026"/>
    </source>
</evidence>
<comment type="caution">
    <text evidence="10">The sequence shown here is derived from an EMBL/GenBank/DDBJ whole genome shotgun (WGS) entry which is preliminary data.</text>
</comment>
<protein>
    <recommendedName>
        <fullName evidence="7">Ribosomal RNA small subunit methyltransferase A</fullName>
        <ecNumber evidence="7">2.1.1.182</ecNumber>
    </recommendedName>
    <alternativeName>
        <fullName evidence="7">16S rRNA (adenine(1518)-N(6)/adenine(1519)-N(6))-dimethyltransferase</fullName>
    </alternativeName>
    <alternativeName>
        <fullName evidence="7">16S rRNA dimethyladenosine transferase</fullName>
    </alternativeName>
    <alternativeName>
        <fullName evidence="7">16S rRNA dimethylase</fullName>
    </alternativeName>
    <alternativeName>
        <fullName evidence="7">S-adenosylmethionine-6-N', N'-adenosyl(rRNA) dimethyltransferase</fullName>
    </alternativeName>
</protein>
<evidence type="ECO:0000256" key="5">
    <source>
        <dbReference type="ARBA" id="ARBA00022691"/>
    </source>
</evidence>
<keyword evidence="5 7" id="KW-0949">S-adenosyl-L-methionine</keyword>
<dbReference type="NCBIfam" id="TIGR00755">
    <property type="entry name" value="ksgA"/>
    <property type="match status" value="1"/>
</dbReference>
<feature type="binding site" evidence="7 8">
    <location>
        <position position="135"/>
    </location>
    <ligand>
        <name>S-adenosyl-L-methionine</name>
        <dbReference type="ChEBI" id="CHEBI:59789"/>
    </ligand>
</feature>
<dbReference type="RefSeq" id="WP_101264386.1">
    <property type="nucleotide sequence ID" value="NZ_NWTK01000002.1"/>
</dbReference>
<dbReference type="InterPro" id="IPR020596">
    <property type="entry name" value="rRNA_Ade_Mease_Trfase_CS"/>
</dbReference>
<comment type="subcellular location">
    <subcellularLocation>
        <location evidence="7">Cytoplasm</location>
    </subcellularLocation>
</comment>
<feature type="binding site" evidence="7 8">
    <location>
        <position position="41"/>
    </location>
    <ligand>
        <name>S-adenosyl-L-methionine</name>
        <dbReference type="ChEBI" id="CHEBI:59789"/>
    </ligand>
</feature>
<dbReference type="Proteomes" id="UP000233597">
    <property type="component" value="Unassembled WGS sequence"/>
</dbReference>
<dbReference type="InterPro" id="IPR011530">
    <property type="entry name" value="rRNA_adenine_dimethylase"/>
</dbReference>
<dbReference type="GO" id="GO:0005829">
    <property type="term" value="C:cytosol"/>
    <property type="evidence" value="ECO:0007669"/>
    <property type="project" value="TreeGrafter"/>
</dbReference>
<dbReference type="InterPro" id="IPR029063">
    <property type="entry name" value="SAM-dependent_MTases_sf"/>
</dbReference>
<evidence type="ECO:0000256" key="1">
    <source>
        <dbReference type="ARBA" id="ARBA00022490"/>
    </source>
</evidence>
<dbReference type="PROSITE" id="PS01131">
    <property type="entry name" value="RRNA_A_DIMETH"/>
    <property type="match status" value="1"/>
</dbReference>
<dbReference type="HAMAP" id="MF_00607">
    <property type="entry name" value="16SrRNA_methyltr_A"/>
    <property type="match status" value="1"/>
</dbReference>
<dbReference type="SUPFAM" id="SSF53335">
    <property type="entry name" value="S-adenosyl-L-methionine-dependent methyltransferases"/>
    <property type="match status" value="1"/>
</dbReference>
<feature type="binding site" evidence="7 8">
    <location>
        <position position="68"/>
    </location>
    <ligand>
        <name>S-adenosyl-L-methionine</name>
        <dbReference type="ChEBI" id="CHEBI:59789"/>
    </ligand>
</feature>
<dbReference type="GO" id="GO:0003723">
    <property type="term" value="F:RNA binding"/>
    <property type="evidence" value="ECO:0007669"/>
    <property type="project" value="UniProtKB-UniRule"/>
</dbReference>
<dbReference type="AlphaFoldDB" id="A0A2N3KXS7"/>
<dbReference type="PROSITE" id="PS51689">
    <property type="entry name" value="SAM_RNA_A_N6_MT"/>
    <property type="match status" value="1"/>
</dbReference>
<dbReference type="EMBL" id="NWTK01000002">
    <property type="protein sequence ID" value="PKR55338.1"/>
    <property type="molecule type" value="Genomic_DNA"/>
</dbReference>
<evidence type="ECO:0000256" key="4">
    <source>
        <dbReference type="ARBA" id="ARBA00022679"/>
    </source>
</evidence>
<dbReference type="InterPro" id="IPR020598">
    <property type="entry name" value="rRNA_Ade_methylase_Trfase_N"/>
</dbReference>
<comment type="similarity">
    <text evidence="7">Belongs to the class I-like SAM-binding methyltransferase superfamily. rRNA adenine N(6)-methyltransferase family. RsmA subfamily.</text>
</comment>
<keyword evidence="3 7" id="KW-0489">Methyltransferase</keyword>
<evidence type="ECO:0000259" key="9">
    <source>
        <dbReference type="SMART" id="SM00650"/>
    </source>
</evidence>
<dbReference type="PANTHER" id="PTHR11727">
    <property type="entry name" value="DIMETHYLADENOSINE TRANSFERASE"/>
    <property type="match status" value="1"/>
</dbReference>
<accession>A0A2N3KXS7</accession>
<dbReference type="PANTHER" id="PTHR11727:SF7">
    <property type="entry name" value="DIMETHYLADENOSINE TRANSFERASE-RELATED"/>
    <property type="match status" value="1"/>
</dbReference>
<dbReference type="InterPro" id="IPR023165">
    <property type="entry name" value="rRNA_Ade_diMease-like_C"/>
</dbReference>
<feature type="binding site" evidence="7 8">
    <location>
        <position position="43"/>
    </location>
    <ligand>
        <name>S-adenosyl-L-methionine</name>
        <dbReference type="ChEBI" id="CHEBI:59789"/>
    </ligand>
</feature>
<keyword evidence="2 7" id="KW-0698">rRNA processing</keyword>
<gene>
    <name evidence="7" type="primary">rsmA</name>
    <name evidence="7" type="synonym">ksgA</name>
    <name evidence="10" type="ORF">COO20_03965</name>
</gene>
<keyword evidence="4 7" id="KW-0808">Transferase</keyword>
<dbReference type="Pfam" id="PF00398">
    <property type="entry name" value="RrnaAD"/>
    <property type="match status" value="1"/>
</dbReference>
<organism evidence="10 11">
    <name type="scientific">Thalassospira marina</name>
    <dbReference type="NCBI Taxonomy" id="2048283"/>
    <lineage>
        <taxon>Bacteria</taxon>
        <taxon>Pseudomonadati</taxon>
        <taxon>Pseudomonadota</taxon>
        <taxon>Alphaproteobacteria</taxon>
        <taxon>Rhodospirillales</taxon>
        <taxon>Thalassospiraceae</taxon>
        <taxon>Thalassospira</taxon>
    </lineage>
</organism>
<evidence type="ECO:0000256" key="6">
    <source>
        <dbReference type="ARBA" id="ARBA00022884"/>
    </source>
</evidence>
<sequence length="290" mass="31504">MTDVSSQSEQATGKLANDGLPPLREVIAEHGLSAQKKFGQNFLFDLNLTGRIARAAAPLDTATVIEIGPGPGGLTRALLFNGAKNLTVIERDPRCQPVLTQISDHYPDCLHVIDGDALEVDVTTLGPAPRKIVANLPYNVGTLLLLGWLEKIDEFASLTLMFQKEVAERVVAKPKTKAYGRLSVLCQYLCDCDILFDVHRSAFTPPPKVTSAVVQLVPKLDRGENISLDSLAKVTQAAFGQRRKMLRASLKSLNTDVLALLGQAGIAETARAEELSVTDFVRLTRIYDSL</sequence>
<dbReference type="CDD" id="cd02440">
    <property type="entry name" value="AdoMet_MTases"/>
    <property type="match status" value="1"/>
</dbReference>
<evidence type="ECO:0000256" key="2">
    <source>
        <dbReference type="ARBA" id="ARBA00022552"/>
    </source>
</evidence>
<dbReference type="Gene3D" id="3.40.50.150">
    <property type="entry name" value="Vaccinia Virus protein VP39"/>
    <property type="match status" value="1"/>
</dbReference>
<dbReference type="InterPro" id="IPR001737">
    <property type="entry name" value="KsgA/Erm"/>
</dbReference>
<proteinExistence type="inferred from homology"/>
<dbReference type="GO" id="GO:0052908">
    <property type="term" value="F:16S rRNA (adenine(1518)-N(6)/adenine(1519)-N(6))-dimethyltransferase activity"/>
    <property type="evidence" value="ECO:0007669"/>
    <property type="project" value="UniProtKB-EC"/>
</dbReference>
<comment type="catalytic activity">
    <reaction evidence="7">
        <text>adenosine(1518)/adenosine(1519) in 16S rRNA + 4 S-adenosyl-L-methionine = N(6)-dimethyladenosine(1518)/N(6)-dimethyladenosine(1519) in 16S rRNA + 4 S-adenosyl-L-homocysteine + 4 H(+)</text>
        <dbReference type="Rhea" id="RHEA:19609"/>
        <dbReference type="Rhea" id="RHEA-COMP:10232"/>
        <dbReference type="Rhea" id="RHEA-COMP:10233"/>
        <dbReference type="ChEBI" id="CHEBI:15378"/>
        <dbReference type="ChEBI" id="CHEBI:57856"/>
        <dbReference type="ChEBI" id="CHEBI:59789"/>
        <dbReference type="ChEBI" id="CHEBI:74411"/>
        <dbReference type="ChEBI" id="CHEBI:74493"/>
        <dbReference type="EC" id="2.1.1.182"/>
    </reaction>
</comment>
<keyword evidence="6 7" id="KW-0694">RNA-binding</keyword>
<dbReference type="OrthoDB" id="9814755at2"/>
<dbReference type="Gene3D" id="1.10.8.100">
    <property type="entry name" value="Ribosomal RNA adenine dimethylase-like, domain 2"/>
    <property type="match status" value="1"/>
</dbReference>
<feature type="binding site" evidence="7 8">
    <location>
        <position position="116"/>
    </location>
    <ligand>
        <name>S-adenosyl-L-methionine</name>
        <dbReference type="ChEBI" id="CHEBI:59789"/>
    </ligand>
</feature>
<evidence type="ECO:0000313" key="10">
    <source>
        <dbReference type="EMBL" id="PKR55338.1"/>
    </source>
</evidence>
<keyword evidence="1 7" id="KW-0963">Cytoplasm</keyword>
<reference evidence="10 11" key="1">
    <citation type="submission" date="2017-09" db="EMBL/GenBank/DDBJ databases">
        <title>Biodiversity and function of Thalassospira species in the particle-attached aromatic-hydrocarbon-degrading consortia from the surface seawater of the South China Sea.</title>
        <authorList>
            <person name="Dong C."/>
            <person name="Liu R."/>
            <person name="Shao Z."/>
        </authorList>
    </citation>
    <scope>NUCLEOTIDE SEQUENCE [LARGE SCALE GENOMIC DNA]</scope>
    <source>
        <strain evidence="10 11">CSC1P2</strain>
    </source>
</reference>